<accession>A0A8H9GJV6</accession>
<reference evidence="2" key="2">
    <citation type="submission" date="2020-09" db="EMBL/GenBank/DDBJ databases">
        <authorList>
            <person name="Sun Q."/>
            <person name="Ohkuma M."/>
        </authorList>
    </citation>
    <scope>NUCLEOTIDE SEQUENCE</scope>
    <source>
        <strain evidence="2">JCM 3051</strain>
    </source>
</reference>
<keyword evidence="3" id="KW-1185">Reference proteome</keyword>
<feature type="compositionally biased region" description="Gly residues" evidence="1">
    <location>
        <begin position="21"/>
        <end position="31"/>
    </location>
</feature>
<comment type="caution">
    <text evidence="2">The sequence shown here is derived from an EMBL/GenBank/DDBJ whole genome shotgun (WGS) entry which is preliminary data.</text>
</comment>
<organism evidence="2 3">
    <name type="scientific">Promicromonospora citrea</name>
    <dbReference type="NCBI Taxonomy" id="43677"/>
    <lineage>
        <taxon>Bacteria</taxon>
        <taxon>Bacillati</taxon>
        <taxon>Actinomycetota</taxon>
        <taxon>Actinomycetes</taxon>
        <taxon>Micrococcales</taxon>
        <taxon>Promicromonosporaceae</taxon>
        <taxon>Promicromonospora</taxon>
    </lineage>
</organism>
<sequence>MALVSAVAVGMSPAVATPADGGPGGGGGGGSWSVTDGSASDITASYAPAKGDPSIWPKPNEVRVNLSDAQSRQMVEDCPLYSLCVRNQEADGLWSAYALYYCLPAGQYYELTNFTGTVYAQNSQTVTARFLAQNDAELDRIGANSGKNISWNPVWKIDLC</sequence>
<dbReference type="EMBL" id="BMPT01000014">
    <property type="protein sequence ID" value="GGM34428.1"/>
    <property type="molecule type" value="Genomic_DNA"/>
</dbReference>
<evidence type="ECO:0000256" key="1">
    <source>
        <dbReference type="SAM" id="MobiDB-lite"/>
    </source>
</evidence>
<proteinExistence type="predicted"/>
<evidence type="ECO:0000313" key="2">
    <source>
        <dbReference type="EMBL" id="GGM34428.1"/>
    </source>
</evidence>
<evidence type="ECO:0000313" key="3">
    <source>
        <dbReference type="Proteomes" id="UP000655589"/>
    </source>
</evidence>
<name>A0A8H9GJV6_9MICO</name>
<dbReference type="Proteomes" id="UP000655589">
    <property type="component" value="Unassembled WGS sequence"/>
</dbReference>
<gene>
    <name evidence="2" type="ORF">GCM10010102_32480</name>
</gene>
<dbReference type="AlphaFoldDB" id="A0A8H9GJV6"/>
<protein>
    <submittedName>
        <fullName evidence="2">Uncharacterized protein</fullName>
    </submittedName>
</protein>
<reference evidence="2" key="1">
    <citation type="journal article" date="2014" name="Int. J. Syst. Evol. Microbiol.">
        <title>Complete genome sequence of Corynebacterium casei LMG S-19264T (=DSM 44701T), isolated from a smear-ripened cheese.</title>
        <authorList>
            <consortium name="US DOE Joint Genome Institute (JGI-PGF)"/>
            <person name="Walter F."/>
            <person name="Albersmeier A."/>
            <person name="Kalinowski J."/>
            <person name="Ruckert C."/>
        </authorList>
    </citation>
    <scope>NUCLEOTIDE SEQUENCE</scope>
    <source>
        <strain evidence="2">JCM 3051</strain>
    </source>
</reference>
<feature type="region of interest" description="Disordered" evidence="1">
    <location>
        <begin position="15"/>
        <end position="34"/>
    </location>
</feature>